<comment type="subcellular location">
    <subcellularLocation>
        <location evidence="2">Cytoplasm</location>
    </subcellularLocation>
    <subcellularLocation>
        <location evidence="1">Nucleus</location>
    </subcellularLocation>
</comment>
<dbReference type="PANTHER" id="PTHR13589">
    <property type="entry name" value="CREB-REGULATED TRANSCRIPTION COACTIVATOR"/>
    <property type="match status" value="1"/>
</dbReference>
<sequence>MSQGTPRKFSEKIAILERKQNEEQEQFHSVMRDVRAITSHKTPPRVCSPSTLSAGPTHPLAMAWNRPGGSLPNVHQMVQQQQQQPVGDYSTWNYWQMPNAGQGHVRTRSPGSHYHPYMNRPKQNERIPPLHGNPLEGNMMSPSVHLQPPDSSWSKARSDPTIHMNAIAAATAASAHNAYPYNQPTMAGGGQWSPDLYRNMNGGCGAGSPSSAPTSAHVTSFVPTYPAAMQFALNVQQFGNGQAQMMPSSVPNNHHQQLQQHQSLGSPGGCQQLSSNPGQDVSVGSLPNMHASLMQQHNQQFGNQSPGNQVQHQQMQNASCAGQQSQVQSSFLQHRLSTPADCGGGGQMASQSAPTSPADQRMEKDVLLRGQQWTPTPQSRHYSASPDTFDMNSIPNIVLTGADGTLDCFQDLQDLHLDNEIQQMLSNPNEQVDPALETQLLN</sequence>
<evidence type="ECO:0000256" key="6">
    <source>
        <dbReference type="ARBA" id="ARBA00023015"/>
    </source>
</evidence>
<dbReference type="Pfam" id="PF12884">
    <property type="entry name" value="TORC_N"/>
    <property type="match status" value="1"/>
</dbReference>
<feature type="compositionally biased region" description="Low complexity" evidence="10">
    <location>
        <begin position="251"/>
        <end position="265"/>
    </location>
</feature>
<dbReference type="PANTHER" id="PTHR13589:SF15">
    <property type="entry name" value="CREB-REGULATED TRANSCRIPTION COACTIVATOR, ISOFORM B"/>
    <property type="match status" value="1"/>
</dbReference>
<dbReference type="GO" id="GO:0005634">
    <property type="term" value="C:nucleus"/>
    <property type="evidence" value="ECO:0007669"/>
    <property type="project" value="UniProtKB-SubCell"/>
</dbReference>
<evidence type="ECO:0000256" key="8">
    <source>
        <dbReference type="ARBA" id="ARBA00023163"/>
    </source>
</evidence>
<evidence type="ECO:0000256" key="7">
    <source>
        <dbReference type="ARBA" id="ARBA00023159"/>
    </source>
</evidence>
<reference evidence="12" key="1">
    <citation type="submission" date="2022-01" db="EMBL/GenBank/DDBJ databases">
        <title>Genome Sequence Resource for Two Populations of Ditylenchus destructor, the Migratory Endoparasitic Phytonematode.</title>
        <authorList>
            <person name="Zhang H."/>
            <person name="Lin R."/>
            <person name="Xie B."/>
        </authorList>
    </citation>
    <scope>NUCLEOTIDE SEQUENCE</scope>
    <source>
        <strain evidence="12">BazhouSP</strain>
    </source>
</reference>
<accession>A0AAD4N3L3</accession>
<keyword evidence="6" id="KW-0805">Transcription regulation</keyword>
<name>A0AAD4N3L3_9BILA</name>
<feature type="region of interest" description="Disordered" evidence="10">
    <location>
        <begin position="299"/>
        <end position="322"/>
    </location>
</feature>
<evidence type="ECO:0000313" key="12">
    <source>
        <dbReference type="EMBL" id="KAI1713882.1"/>
    </source>
</evidence>
<dbReference type="InterPro" id="IPR024786">
    <property type="entry name" value="TORC"/>
</dbReference>
<keyword evidence="5" id="KW-0597">Phosphoprotein</keyword>
<keyword evidence="4" id="KW-0963">Cytoplasm</keyword>
<proteinExistence type="inferred from homology"/>
<organism evidence="12 13">
    <name type="scientific">Ditylenchus destructor</name>
    <dbReference type="NCBI Taxonomy" id="166010"/>
    <lineage>
        <taxon>Eukaryota</taxon>
        <taxon>Metazoa</taxon>
        <taxon>Ecdysozoa</taxon>
        <taxon>Nematoda</taxon>
        <taxon>Chromadorea</taxon>
        <taxon>Rhabditida</taxon>
        <taxon>Tylenchina</taxon>
        <taxon>Tylenchomorpha</taxon>
        <taxon>Sphaerularioidea</taxon>
        <taxon>Anguinidae</taxon>
        <taxon>Anguininae</taxon>
        <taxon>Ditylenchus</taxon>
    </lineage>
</organism>
<dbReference type="GO" id="GO:0051289">
    <property type="term" value="P:protein homotetramerization"/>
    <property type="evidence" value="ECO:0007669"/>
    <property type="project" value="InterPro"/>
</dbReference>
<evidence type="ECO:0000256" key="3">
    <source>
        <dbReference type="ARBA" id="ARBA00007167"/>
    </source>
</evidence>
<evidence type="ECO:0000259" key="11">
    <source>
        <dbReference type="Pfam" id="PF12884"/>
    </source>
</evidence>
<keyword evidence="13" id="KW-1185">Reference proteome</keyword>
<keyword evidence="9" id="KW-0539">Nucleus</keyword>
<evidence type="ECO:0000256" key="2">
    <source>
        <dbReference type="ARBA" id="ARBA00004496"/>
    </source>
</evidence>
<feature type="region of interest" description="Disordered" evidence="10">
    <location>
        <begin position="35"/>
        <end position="84"/>
    </location>
</feature>
<feature type="region of interest" description="Disordered" evidence="10">
    <location>
        <begin position="242"/>
        <end position="286"/>
    </location>
</feature>
<keyword evidence="7" id="KW-0010">Activator</keyword>
<feature type="region of interest" description="Disordered" evidence="10">
    <location>
        <begin position="336"/>
        <end position="362"/>
    </location>
</feature>
<dbReference type="Proteomes" id="UP001201812">
    <property type="component" value="Unassembled WGS sequence"/>
</dbReference>
<gene>
    <name evidence="12" type="ORF">DdX_08765</name>
</gene>
<dbReference type="InterPro" id="IPR024783">
    <property type="entry name" value="TORC_N"/>
</dbReference>
<evidence type="ECO:0000256" key="9">
    <source>
        <dbReference type="ARBA" id="ARBA00023242"/>
    </source>
</evidence>
<keyword evidence="8" id="KW-0804">Transcription</keyword>
<comment type="similarity">
    <text evidence="3">Belongs to the TORC family.</text>
</comment>
<protein>
    <submittedName>
        <fullName evidence="12">CREB-regulated transcription coactivator 1 like protein</fullName>
    </submittedName>
</protein>
<evidence type="ECO:0000256" key="4">
    <source>
        <dbReference type="ARBA" id="ARBA00022490"/>
    </source>
</evidence>
<feature type="compositionally biased region" description="Polar residues" evidence="10">
    <location>
        <begin position="348"/>
        <end position="358"/>
    </location>
</feature>
<evidence type="ECO:0000256" key="1">
    <source>
        <dbReference type="ARBA" id="ARBA00004123"/>
    </source>
</evidence>
<comment type="caution">
    <text evidence="12">The sequence shown here is derived from an EMBL/GenBank/DDBJ whole genome shotgun (WGS) entry which is preliminary data.</text>
</comment>
<feature type="domain" description="Transducer of regulated CREB activity N-terminal" evidence="11">
    <location>
        <begin position="5"/>
        <end position="55"/>
    </location>
</feature>
<evidence type="ECO:0000313" key="13">
    <source>
        <dbReference type="Proteomes" id="UP001201812"/>
    </source>
</evidence>
<dbReference type="GO" id="GO:0045944">
    <property type="term" value="P:positive regulation of transcription by RNA polymerase II"/>
    <property type="evidence" value="ECO:0007669"/>
    <property type="project" value="TreeGrafter"/>
</dbReference>
<evidence type="ECO:0000256" key="10">
    <source>
        <dbReference type="SAM" id="MobiDB-lite"/>
    </source>
</evidence>
<dbReference type="GO" id="GO:0008140">
    <property type="term" value="F:cAMP response element binding protein binding"/>
    <property type="evidence" value="ECO:0007669"/>
    <property type="project" value="InterPro"/>
</dbReference>
<dbReference type="EMBL" id="JAKKPZ010000014">
    <property type="protein sequence ID" value="KAI1713882.1"/>
    <property type="molecule type" value="Genomic_DNA"/>
</dbReference>
<dbReference type="AlphaFoldDB" id="A0AAD4N3L3"/>
<evidence type="ECO:0000256" key="5">
    <source>
        <dbReference type="ARBA" id="ARBA00022553"/>
    </source>
</evidence>
<dbReference type="GO" id="GO:0005737">
    <property type="term" value="C:cytoplasm"/>
    <property type="evidence" value="ECO:0007669"/>
    <property type="project" value="UniProtKB-SubCell"/>
</dbReference>